<dbReference type="InterPro" id="IPR018303">
    <property type="entry name" value="ATPase_P-typ_P_site"/>
</dbReference>
<dbReference type="NCBIfam" id="TIGR01494">
    <property type="entry name" value="ATPase_P-type"/>
    <property type="match status" value="3"/>
</dbReference>
<organism evidence="13 14">
    <name type="scientific">Methanobrevibacter woesei</name>
    <dbReference type="NCBI Taxonomy" id="190976"/>
    <lineage>
        <taxon>Archaea</taxon>
        <taxon>Methanobacteriati</taxon>
        <taxon>Methanobacteriota</taxon>
        <taxon>Methanomada group</taxon>
        <taxon>Methanobacteria</taxon>
        <taxon>Methanobacteriales</taxon>
        <taxon>Methanobacteriaceae</taxon>
        <taxon>Methanobrevibacter</taxon>
    </lineage>
</organism>
<dbReference type="Pfam" id="PF08282">
    <property type="entry name" value="Hydrolase_3"/>
    <property type="match status" value="1"/>
</dbReference>
<dbReference type="Pfam" id="PF00690">
    <property type="entry name" value="Cation_ATPase_N"/>
    <property type="match status" value="1"/>
</dbReference>
<dbReference type="InterPro" id="IPR004014">
    <property type="entry name" value="ATPase_P-typ_cation-transptr_N"/>
</dbReference>
<dbReference type="Pfam" id="PF00122">
    <property type="entry name" value="E1-E2_ATPase"/>
    <property type="match status" value="1"/>
</dbReference>
<dbReference type="GO" id="GO:0016020">
    <property type="term" value="C:membrane"/>
    <property type="evidence" value="ECO:0007669"/>
    <property type="project" value="UniProtKB-SubCell"/>
</dbReference>
<dbReference type="OrthoDB" id="8588at2157"/>
<evidence type="ECO:0000256" key="8">
    <source>
        <dbReference type="ARBA" id="ARBA00022967"/>
    </source>
</evidence>
<evidence type="ECO:0000313" key="13">
    <source>
        <dbReference type="EMBL" id="PWB85924.1"/>
    </source>
</evidence>
<comment type="subcellular location">
    <subcellularLocation>
        <location evidence="1">Membrane</location>
        <topology evidence="1">Multi-pass membrane protein</topology>
    </subcellularLocation>
</comment>
<dbReference type="InterPro" id="IPR044492">
    <property type="entry name" value="P_typ_ATPase_HD_dom"/>
</dbReference>
<feature type="transmembrane region" description="Helical" evidence="11">
    <location>
        <begin position="789"/>
        <end position="807"/>
    </location>
</feature>
<evidence type="ECO:0000256" key="6">
    <source>
        <dbReference type="ARBA" id="ARBA00022837"/>
    </source>
</evidence>
<keyword evidence="4 11" id="KW-0812">Transmembrane</keyword>
<feature type="domain" description="Cation-transporting P-type ATPase N-terminal" evidence="12">
    <location>
        <begin position="3"/>
        <end position="69"/>
    </location>
</feature>
<evidence type="ECO:0000256" key="2">
    <source>
        <dbReference type="ARBA" id="ARBA00012790"/>
    </source>
</evidence>
<reference evidence="13 14" key="1">
    <citation type="submission" date="2017-03" db="EMBL/GenBank/DDBJ databases">
        <title>Genome sequence of Methanobrevibacter wosei.</title>
        <authorList>
            <person name="Poehlein A."/>
            <person name="Seedorf H."/>
            <person name="Daniel R."/>
        </authorList>
    </citation>
    <scope>NUCLEOTIDE SEQUENCE [LARGE SCALE GENOMIC DNA]</scope>
    <source>
        <strain evidence="13 14">DSM 11979</strain>
    </source>
</reference>
<gene>
    <name evidence="13" type="ORF">MBBWO_07760</name>
</gene>
<sequence length="848" mass="92953">MKDKILEKFKTSLNGLSSQEASARLEKYGPNELKEEKKKHPIVLFLLQFADVLILLLIVAAIAAYFVGDVIDTCVILIVVILNAVIGFIQEYRAEKAMEKLKSLVSTEAVVKRNGEVVKVAGNELTIGDIVLLEEGDKVPADLILIETNELRIDESSLTGESRPVTKSGEYDGSESLDLTDKKVEKQLASHIAYMDSAVVGGNAIGVVFAIGMDTSIGKIAEMIQGEEKETPLQAKVGKLGKTLAIIAIIVCAFVFVVELLKNIPIVETFMTAVSLAVAAVPEGLPAVLTLTLALGMQQMAKSNAVVRRLLAVETLGSCTIICTDKTGTLTENKMTVREEELFNKEKSYLICGLCTNTTIKDGKIIGDPTDGAIMKYGEDNNFIKSELEKEYPRIKELPLDSVRKRMTTIHSLSTSANENSIVLTKGAPELVLDLCKYIDKDGNIEILDNETKENMIKNISKMTNSALRVLGLAYKNFNYDDDKKSSEIESDLIFTGLVGMMDPPREEAKIAVKDCMDAGIQVKMITGDHQETAAAIAREIGILTDGRVINGEELDDLSEEEYLKAADDIQVYARVYPEQKMRIVETLQNKGNIVSMTGDGVNDAPALKKASIGVAMGSGTDVAKESADMVIQDDNFVTIVKAIREGRKIYDNIKRFVKFQVSTNIGAILTILGASFASLPIPFNPVQLLWINIIMDGPPAQTLGMEGEERDIMDRKPETGDILNKRVIIKIIVAGAVMAIGTLGLFAYNLNIGETESKAMTVAFTLFVVYQLFNAYNAKSNSDKRSTYLYIAIAISFVLQLLVIYVPYLQMIFRTSAIGLIDWVLIFLVACTILISDRIMNRLIPTD</sequence>
<evidence type="ECO:0000256" key="10">
    <source>
        <dbReference type="ARBA" id="ARBA00023136"/>
    </source>
</evidence>
<dbReference type="Pfam" id="PF13246">
    <property type="entry name" value="Cation_ATPase"/>
    <property type="match status" value="1"/>
</dbReference>
<dbReference type="SFLD" id="SFLDF00027">
    <property type="entry name" value="p-type_atpase"/>
    <property type="match status" value="1"/>
</dbReference>
<feature type="transmembrane region" description="Helical" evidence="11">
    <location>
        <begin position="42"/>
        <end position="64"/>
    </location>
</feature>
<dbReference type="SFLD" id="SFLDS00003">
    <property type="entry name" value="Haloacid_Dehalogenase"/>
    <property type="match status" value="1"/>
</dbReference>
<dbReference type="InterPro" id="IPR001757">
    <property type="entry name" value="P_typ_ATPase"/>
</dbReference>
<keyword evidence="6" id="KW-0106">Calcium</keyword>
<dbReference type="AlphaFoldDB" id="A0A2U1S779"/>
<keyword evidence="8" id="KW-1278">Translocase</keyword>
<dbReference type="PROSITE" id="PS00154">
    <property type="entry name" value="ATPASE_E1_E2"/>
    <property type="match status" value="1"/>
</dbReference>
<evidence type="ECO:0000256" key="3">
    <source>
        <dbReference type="ARBA" id="ARBA00022568"/>
    </source>
</evidence>
<dbReference type="InterPro" id="IPR023298">
    <property type="entry name" value="ATPase_P-typ_TM_dom_sf"/>
</dbReference>
<dbReference type="Gene3D" id="2.70.150.10">
    <property type="entry name" value="Calcium-transporting ATPase, cytoplasmic transduction domain A"/>
    <property type="match status" value="1"/>
</dbReference>
<evidence type="ECO:0000256" key="9">
    <source>
        <dbReference type="ARBA" id="ARBA00022989"/>
    </source>
</evidence>
<feature type="transmembrane region" description="Helical" evidence="11">
    <location>
        <begin position="813"/>
        <end position="836"/>
    </location>
</feature>
<dbReference type="SMART" id="SM00831">
    <property type="entry name" value="Cation_ATPase_N"/>
    <property type="match status" value="1"/>
</dbReference>
<feature type="transmembrane region" description="Helical" evidence="11">
    <location>
        <begin position="273"/>
        <end position="295"/>
    </location>
</feature>
<dbReference type="Gene3D" id="3.40.1110.10">
    <property type="entry name" value="Calcium-transporting ATPase, cytoplasmic domain N"/>
    <property type="match status" value="2"/>
</dbReference>
<dbReference type="Proteomes" id="UP000245577">
    <property type="component" value="Unassembled WGS sequence"/>
</dbReference>
<dbReference type="InterPro" id="IPR006068">
    <property type="entry name" value="ATPase_P-typ_cation-transptr_C"/>
</dbReference>
<dbReference type="GO" id="GO:0005388">
    <property type="term" value="F:P-type calcium transporter activity"/>
    <property type="evidence" value="ECO:0007669"/>
    <property type="project" value="UniProtKB-EC"/>
</dbReference>
<dbReference type="EMBL" id="MZGU01000004">
    <property type="protein sequence ID" value="PWB85924.1"/>
    <property type="molecule type" value="Genomic_DNA"/>
</dbReference>
<evidence type="ECO:0000259" key="12">
    <source>
        <dbReference type="SMART" id="SM00831"/>
    </source>
</evidence>
<dbReference type="Pfam" id="PF00689">
    <property type="entry name" value="Cation_ATPase_C"/>
    <property type="match status" value="1"/>
</dbReference>
<dbReference type="InterPro" id="IPR006408">
    <property type="entry name" value="P-type_ATPase_IIB"/>
</dbReference>
<dbReference type="NCBIfam" id="TIGR01517">
    <property type="entry name" value="ATPase-IIB_Ca"/>
    <property type="match status" value="1"/>
</dbReference>
<dbReference type="PRINTS" id="PR00119">
    <property type="entry name" value="CATATPASE"/>
</dbReference>
<dbReference type="InterPro" id="IPR036412">
    <property type="entry name" value="HAD-like_sf"/>
</dbReference>
<evidence type="ECO:0000256" key="7">
    <source>
        <dbReference type="ARBA" id="ARBA00022840"/>
    </source>
</evidence>
<dbReference type="PRINTS" id="PR00120">
    <property type="entry name" value="HATPASE"/>
</dbReference>
<dbReference type="SUPFAM" id="SSF81665">
    <property type="entry name" value="Calcium ATPase, transmembrane domain M"/>
    <property type="match status" value="1"/>
</dbReference>
<dbReference type="GO" id="GO:0016887">
    <property type="term" value="F:ATP hydrolysis activity"/>
    <property type="evidence" value="ECO:0007669"/>
    <property type="project" value="InterPro"/>
</dbReference>
<keyword evidence="7" id="KW-0067">ATP-binding</keyword>
<feature type="transmembrane region" description="Helical" evidence="11">
    <location>
        <begin position="70"/>
        <end position="89"/>
    </location>
</feature>
<evidence type="ECO:0000256" key="11">
    <source>
        <dbReference type="SAM" id="Phobius"/>
    </source>
</evidence>
<dbReference type="InterPro" id="IPR023299">
    <property type="entry name" value="ATPase_P-typ_cyto_dom_N"/>
</dbReference>
<dbReference type="InterPro" id="IPR023214">
    <property type="entry name" value="HAD_sf"/>
</dbReference>
<dbReference type="GO" id="GO:0005524">
    <property type="term" value="F:ATP binding"/>
    <property type="evidence" value="ECO:0007669"/>
    <property type="project" value="UniProtKB-KW"/>
</dbReference>
<dbReference type="Gene3D" id="3.40.50.1000">
    <property type="entry name" value="HAD superfamily/HAD-like"/>
    <property type="match status" value="2"/>
</dbReference>
<keyword evidence="13" id="KW-0378">Hydrolase</keyword>
<dbReference type="PANTHER" id="PTHR42861">
    <property type="entry name" value="CALCIUM-TRANSPORTING ATPASE"/>
    <property type="match status" value="1"/>
</dbReference>
<keyword evidence="14" id="KW-1185">Reference proteome</keyword>
<dbReference type="RefSeq" id="WP_116669569.1">
    <property type="nucleotide sequence ID" value="NZ_MZGU01000004.1"/>
</dbReference>
<dbReference type="EC" id="7.2.2.10" evidence="2"/>
<keyword evidence="5" id="KW-0547">Nucleotide-binding</keyword>
<evidence type="ECO:0000256" key="5">
    <source>
        <dbReference type="ARBA" id="ARBA00022741"/>
    </source>
</evidence>
<keyword evidence="10 11" id="KW-0472">Membrane</keyword>
<feature type="transmembrane region" description="Helical" evidence="11">
    <location>
        <begin position="243"/>
        <end position="261"/>
    </location>
</feature>
<dbReference type="SFLD" id="SFLDG00002">
    <property type="entry name" value="C1.7:_P-type_atpase_like"/>
    <property type="match status" value="1"/>
</dbReference>
<keyword evidence="3" id="KW-0406">Ion transport</keyword>
<feature type="transmembrane region" description="Helical" evidence="11">
    <location>
        <begin position="728"/>
        <end position="748"/>
    </location>
</feature>
<dbReference type="InterPro" id="IPR059000">
    <property type="entry name" value="ATPase_P-type_domA"/>
</dbReference>
<feature type="transmembrane region" description="Helical" evidence="11">
    <location>
        <begin position="760"/>
        <end position="777"/>
    </location>
</feature>
<dbReference type="Gene3D" id="1.20.1110.10">
    <property type="entry name" value="Calcium-transporting ATPase, transmembrane domain"/>
    <property type="match status" value="3"/>
</dbReference>
<protein>
    <recommendedName>
        <fullName evidence="2">P-type Ca(2+) transporter</fullName>
        <ecNumber evidence="2">7.2.2.10</ecNumber>
    </recommendedName>
</protein>
<keyword evidence="3" id="KW-0813">Transport</keyword>
<dbReference type="InterPro" id="IPR008250">
    <property type="entry name" value="ATPase_P-typ_transduc_dom_A_sf"/>
</dbReference>
<dbReference type="SUPFAM" id="SSF56784">
    <property type="entry name" value="HAD-like"/>
    <property type="match status" value="1"/>
</dbReference>
<accession>A0A2U1S779</accession>
<evidence type="ECO:0000256" key="1">
    <source>
        <dbReference type="ARBA" id="ARBA00004141"/>
    </source>
</evidence>
<dbReference type="SUPFAM" id="SSF81660">
    <property type="entry name" value="Metal cation-transporting ATPase, ATP-binding domain N"/>
    <property type="match status" value="1"/>
</dbReference>
<keyword evidence="3" id="KW-0109">Calcium transport</keyword>
<dbReference type="FunFam" id="3.40.50.1000:FF:000028">
    <property type="entry name" value="Calcium-transporting P-type ATPase, putative"/>
    <property type="match status" value="1"/>
</dbReference>
<name>A0A2U1S779_9EURY</name>
<evidence type="ECO:0000313" key="14">
    <source>
        <dbReference type="Proteomes" id="UP000245577"/>
    </source>
</evidence>
<proteinExistence type="predicted"/>
<keyword evidence="9 11" id="KW-1133">Transmembrane helix</keyword>
<evidence type="ECO:0000256" key="4">
    <source>
        <dbReference type="ARBA" id="ARBA00022692"/>
    </source>
</evidence>
<comment type="caution">
    <text evidence="13">The sequence shown here is derived from an EMBL/GenBank/DDBJ whole genome shotgun (WGS) entry which is preliminary data.</text>
</comment>
<dbReference type="SUPFAM" id="SSF81653">
    <property type="entry name" value="Calcium ATPase, transduction domain A"/>
    <property type="match status" value="1"/>
</dbReference>